<comment type="similarity">
    <text evidence="1">Belongs to the carbohydrate kinase PfkB family.</text>
</comment>
<dbReference type="PANTHER" id="PTHR43085">
    <property type="entry name" value="HEXOKINASE FAMILY MEMBER"/>
    <property type="match status" value="1"/>
</dbReference>
<dbReference type="PANTHER" id="PTHR43085:SF57">
    <property type="entry name" value="CARBOHYDRATE KINASE PFKB DOMAIN-CONTAINING PROTEIN"/>
    <property type="match status" value="1"/>
</dbReference>
<evidence type="ECO:0000313" key="5">
    <source>
        <dbReference type="EMBL" id="MCB7387952.1"/>
    </source>
</evidence>
<protein>
    <submittedName>
        <fullName evidence="5">Carbohydrate kinase family protein</fullName>
    </submittedName>
</protein>
<accession>A0ABS8DHP7</accession>
<evidence type="ECO:0000256" key="2">
    <source>
        <dbReference type="ARBA" id="ARBA00022679"/>
    </source>
</evidence>
<name>A0ABS8DHP7_9FIRM</name>
<organism evidence="5 6">
    <name type="scientific">Bariatricus massiliensis</name>
    <dbReference type="NCBI Taxonomy" id="1745713"/>
    <lineage>
        <taxon>Bacteria</taxon>
        <taxon>Bacillati</taxon>
        <taxon>Bacillota</taxon>
        <taxon>Clostridia</taxon>
        <taxon>Lachnospirales</taxon>
        <taxon>Lachnospiraceae</taxon>
        <taxon>Bariatricus</taxon>
    </lineage>
</organism>
<dbReference type="Proteomes" id="UP001299546">
    <property type="component" value="Unassembled WGS sequence"/>
</dbReference>
<comment type="caution">
    <text evidence="5">The sequence shown here is derived from an EMBL/GenBank/DDBJ whole genome shotgun (WGS) entry which is preliminary data.</text>
</comment>
<feature type="domain" description="Carbohydrate kinase PfkB" evidence="4">
    <location>
        <begin position="15"/>
        <end position="330"/>
    </location>
</feature>
<keyword evidence="2" id="KW-0808">Transferase</keyword>
<dbReference type="Pfam" id="PF00294">
    <property type="entry name" value="PfkB"/>
    <property type="match status" value="1"/>
</dbReference>
<reference evidence="5 6" key="1">
    <citation type="submission" date="2021-10" db="EMBL/GenBank/DDBJ databases">
        <title>Collection of gut derived symbiotic bacterial strains cultured from healthy donors.</title>
        <authorList>
            <person name="Lin H."/>
            <person name="Littmann E."/>
            <person name="Kohout C."/>
            <person name="Pamer E.G."/>
        </authorList>
    </citation>
    <scope>NUCLEOTIDE SEQUENCE [LARGE SCALE GENOMIC DNA]</scope>
    <source>
        <strain evidence="5 6">DFI.1.165</strain>
    </source>
</reference>
<dbReference type="GO" id="GO:0016301">
    <property type="term" value="F:kinase activity"/>
    <property type="evidence" value="ECO:0007669"/>
    <property type="project" value="UniProtKB-KW"/>
</dbReference>
<evidence type="ECO:0000259" key="4">
    <source>
        <dbReference type="Pfam" id="PF00294"/>
    </source>
</evidence>
<evidence type="ECO:0000256" key="1">
    <source>
        <dbReference type="ARBA" id="ARBA00010688"/>
    </source>
</evidence>
<dbReference type="RefSeq" id="WP_066733151.1">
    <property type="nucleotide sequence ID" value="NZ_JAJCIQ010000008.1"/>
</dbReference>
<dbReference type="InterPro" id="IPR050306">
    <property type="entry name" value="PfkB_Carbo_kinase"/>
</dbReference>
<evidence type="ECO:0000313" key="6">
    <source>
        <dbReference type="Proteomes" id="UP001299546"/>
    </source>
</evidence>
<dbReference type="InterPro" id="IPR029056">
    <property type="entry name" value="Ribokinase-like"/>
</dbReference>
<evidence type="ECO:0000256" key="3">
    <source>
        <dbReference type="ARBA" id="ARBA00022777"/>
    </source>
</evidence>
<keyword evidence="3 5" id="KW-0418">Kinase</keyword>
<dbReference type="InterPro" id="IPR011611">
    <property type="entry name" value="PfkB_dom"/>
</dbReference>
<proteinExistence type="inferred from homology"/>
<sequence>MAGKIIVAGHICLDITPVFPEEKSQPLSKVLIPGKLIQTKAVNVNTGGAVANTGLALKFFGADVSLMGKIGADEFGAIIEKKLRTHGAQDGLIVSPGESTSYSIVIAPPGTDRIFLHNPGANETFTAEDLDFEKIKEAELFHFGYPTIMHSMYREDGRELEAMFKRVKELGVLTSLDMAAVDADTEAGRADWKAILGRVLPYVDYFVPSIEELGFMLDRGRYEEWLRKADGGDVTSVIEIDADVRPLADELLRMGAKHVLIKCGAPGMYYQNDKFSMFERSYKPECVRSGTGAGDTSIAAFLKAVLDGYSIEECLKYAAATGASCVEAYDALGGLRSFEEMKNKIDAGWEKNTSIPL</sequence>
<keyword evidence="6" id="KW-1185">Reference proteome</keyword>
<dbReference type="Gene3D" id="3.40.1190.20">
    <property type="match status" value="1"/>
</dbReference>
<gene>
    <name evidence="5" type="ORF">LIZ65_11680</name>
</gene>
<dbReference type="SUPFAM" id="SSF53613">
    <property type="entry name" value="Ribokinase-like"/>
    <property type="match status" value="1"/>
</dbReference>
<dbReference type="EMBL" id="JAJCIS010000007">
    <property type="protein sequence ID" value="MCB7387952.1"/>
    <property type="molecule type" value="Genomic_DNA"/>
</dbReference>